<dbReference type="EMBL" id="QOCW01000015">
    <property type="protein sequence ID" value="RBW68885.1"/>
    <property type="molecule type" value="Genomic_DNA"/>
</dbReference>
<keyword evidence="2" id="KW-0325">Glycoprotein</keyword>
<comment type="caution">
    <text evidence="4">The sequence shown here is derived from an EMBL/GenBank/DDBJ whole genome shotgun (WGS) entry which is preliminary data.</text>
</comment>
<evidence type="ECO:0000256" key="1">
    <source>
        <dbReference type="ARBA" id="ARBA00022679"/>
    </source>
</evidence>
<dbReference type="InterPro" id="IPR000863">
    <property type="entry name" value="Sulfotransferase_dom"/>
</dbReference>
<evidence type="ECO:0000259" key="3">
    <source>
        <dbReference type="Pfam" id="PF00685"/>
    </source>
</evidence>
<feature type="domain" description="Sulfotransferase" evidence="3">
    <location>
        <begin position="26"/>
        <end position="297"/>
    </location>
</feature>
<dbReference type="AlphaFoldDB" id="A0A366XUR3"/>
<keyword evidence="1 4" id="KW-0808">Transferase</keyword>
<dbReference type="InterPro" id="IPR027417">
    <property type="entry name" value="P-loop_NTPase"/>
</dbReference>
<proteinExistence type="predicted"/>
<evidence type="ECO:0000256" key="2">
    <source>
        <dbReference type="ARBA" id="ARBA00023180"/>
    </source>
</evidence>
<evidence type="ECO:0000313" key="4">
    <source>
        <dbReference type="EMBL" id="RBW68885.1"/>
    </source>
</evidence>
<name>A0A366XUR3_9BACI</name>
<dbReference type="SUPFAM" id="SSF52540">
    <property type="entry name" value="P-loop containing nucleoside triphosphate hydrolases"/>
    <property type="match status" value="1"/>
</dbReference>
<dbReference type="Gene3D" id="3.40.50.300">
    <property type="entry name" value="P-loop containing nucleotide triphosphate hydrolases"/>
    <property type="match status" value="1"/>
</dbReference>
<dbReference type="GO" id="GO:0008146">
    <property type="term" value="F:sulfotransferase activity"/>
    <property type="evidence" value="ECO:0007669"/>
    <property type="project" value="InterPro"/>
</dbReference>
<dbReference type="InterPro" id="IPR037359">
    <property type="entry name" value="NST/OST"/>
</dbReference>
<gene>
    <name evidence="4" type="ORF">DS031_14200</name>
</gene>
<sequence>MERSHQRVEKIKKENLNKSLSRWPNFYIVGAAKCGTTSLYYYLNSHPNVYMSTMKEPHFFAQVNPTKEQRHIVPVVSNEVDYLKLFEGCEDGMLKGEASPSYLWSEKAPLNIYEKAPDGKIIILLRDPIERAYSHYLMDFRQGVQTKSFYEALKEDYSKKEKGWGVSHLYVELGLYYEQVKRYLETFGDDQIKVLLFEDLKSNRESLMEEICGFLDVDFNLLAFEKDKVYLRYAAPRNKLAQKVMGNPMIRNAAKFVPQAFRTGIKDKVLFKRTEKPKMDENSKNFLKEVYETDLQQLESLLNKDLSKLRKVWDVN</sequence>
<reference evidence="4 5" key="1">
    <citation type="submission" date="2018-07" db="EMBL/GenBank/DDBJ databases">
        <title>Lottiidibacillus patelloidae gen. nov., sp. nov., isolated from the intestinal tract of a marine limpet and the reclassification of B. taeanensis BH030017T, B. algicola KMM 3737T and B. hwajinpoensis SW-72T as genus Lottiidibacillus.</title>
        <authorList>
            <person name="Liu R."/>
            <person name="Huang Z."/>
        </authorList>
    </citation>
    <scope>NUCLEOTIDE SEQUENCE [LARGE SCALE GENOMIC DNA]</scope>
    <source>
        <strain evidence="4 5">BH030017</strain>
    </source>
</reference>
<dbReference type="OrthoDB" id="9797480at2"/>
<accession>A0A366XUR3</accession>
<protein>
    <submittedName>
        <fullName evidence="4">Sulfotransferase</fullName>
    </submittedName>
</protein>
<dbReference type="PANTHER" id="PTHR10605:SF56">
    <property type="entry name" value="BIFUNCTIONAL HEPARAN SULFATE N-DEACETYLASE_N-SULFOTRANSFERASE"/>
    <property type="match status" value="1"/>
</dbReference>
<dbReference type="Proteomes" id="UP000253314">
    <property type="component" value="Unassembled WGS sequence"/>
</dbReference>
<dbReference type="PANTHER" id="PTHR10605">
    <property type="entry name" value="HEPARAN SULFATE SULFOTRANSFERASE"/>
    <property type="match status" value="1"/>
</dbReference>
<keyword evidence="5" id="KW-1185">Reference proteome</keyword>
<dbReference type="Pfam" id="PF00685">
    <property type="entry name" value="Sulfotransfer_1"/>
    <property type="match status" value="1"/>
</dbReference>
<organism evidence="4 5">
    <name type="scientific">Bacillus taeanensis</name>
    <dbReference type="NCBI Taxonomy" id="273032"/>
    <lineage>
        <taxon>Bacteria</taxon>
        <taxon>Bacillati</taxon>
        <taxon>Bacillota</taxon>
        <taxon>Bacilli</taxon>
        <taxon>Bacillales</taxon>
        <taxon>Bacillaceae</taxon>
        <taxon>Bacillus</taxon>
    </lineage>
</organism>
<evidence type="ECO:0000313" key="5">
    <source>
        <dbReference type="Proteomes" id="UP000253314"/>
    </source>
</evidence>